<dbReference type="Pfam" id="PF00452">
    <property type="entry name" value="Bcl-2"/>
    <property type="match status" value="1"/>
</dbReference>
<dbReference type="GO" id="GO:0008630">
    <property type="term" value="P:intrinsic apoptotic signaling pathway in response to DNA damage"/>
    <property type="evidence" value="ECO:0007669"/>
    <property type="project" value="TreeGrafter"/>
</dbReference>
<evidence type="ECO:0000256" key="3">
    <source>
        <dbReference type="SAM" id="Phobius"/>
    </source>
</evidence>
<sequence>MAIGIRIEKSDPNGSGQQQLFITRGGQNPEEIVLPYDETAATAQVVFSDIYRRTFNNEGIQPPPGSSIDILNEYENYAEQMMTGVGQDLRRIAAQIEASNEREIIRRRAQTVNLRIDSFERYSAMLNGLFPDNRITREGIVVLFFFCSDIALRAYASSPIAHFHQLVGWTLKFIFNHVCSWVRRQGGWNKVISNFVQGTAVTVCAILGSVAFAMYIKRNL</sequence>
<keyword evidence="3" id="KW-0812">Transmembrane</keyword>
<dbReference type="Gene3D" id="1.10.437.10">
    <property type="entry name" value="Blc2-like"/>
    <property type="match status" value="1"/>
</dbReference>
<dbReference type="GO" id="GO:0097192">
    <property type="term" value="P:extrinsic apoptotic signaling pathway in absence of ligand"/>
    <property type="evidence" value="ECO:0007669"/>
    <property type="project" value="TreeGrafter"/>
</dbReference>
<feature type="transmembrane region" description="Helical" evidence="3">
    <location>
        <begin position="195"/>
        <end position="216"/>
    </location>
</feature>
<dbReference type="EMBL" id="CAEY01001013">
    <property type="status" value="NOT_ANNOTATED_CDS"/>
    <property type="molecule type" value="Genomic_DNA"/>
</dbReference>
<keyword evidence="2" id="KW-0053">Apoptosis</keyword>
<dbReference type="EnsemblMetazoa" id="tetur35g00520.1">
    <property type="protein sequence ID" value="tetur35g00520.1"/>
    <property type="gene ID" value="tetur35g00520"/>
</dbReference>
<dbReference type="eggNOG" id="KOG4728">
    <property type="taxonomic scope" value="Eukaryota"/>
</dbReference>
<dbReference type="HOGENOM" id="CLU_1257525_0_0_1"/>
<dbReference type="InterPro" id="IPR002475">
    <property type="entry name" value="Bcl2-like"/>
</dbReference>
<dbReference type="GO" id="GO:0001836">
    <property type="term" value="P:release of cytochrome c from mitochondria"/>
    <property type="evidence" value="ECO:0007669"/>
    <property type="project" value="TreeGrafter"/>
</dbReference>
<dbReference type="OrthoDB" id="6080198at2759"/>
<dbReference type="AlphaFoldDB" id="T1L378"/>
<dbReference type="InterPro" id="IPR026298">
    <property type="entry name" value="Bcl-2_fam"/>
</dbReference>
<evidence type="ECO:0000313" key="6">
    <source>
        <dbReference type="Proteomes" id="UP000015104"/>
    </source>
</evidence>
<organism evidence="5 6">
    <name type="scientific">Tetranychus urticae</name>
    <name type="common">Two-spotted spider mite</name>
    <dbReference type="NCBI Taxonomy" id="32264"/>
    <lineage>
        <taxon>Eukaryota</taxon>
        <taxon>Metazoa</taxon>
        <taxon>Ecdysozoa</taxon>
        <taxon>Arthropoda</taxon>
        <taxon>Chelicerata</taxon>
        <taxon>Arachnida</taxon>
        <taxon>Acari</taxon>
        <taxon>Acariformes</taxon>
        <taxon>Trombidiformes</taxon>
        <taxon>Prostigmata</taxon>
        <taxon>Eleutherengona</taxon>
        <taxon>Raphignathae</taxon>
        <taxon>Tetranychoidea</taxon>
        <taxon>Tetranychidae</taxon>
        <taxon>Tetranychus</taxon>
    </lineage>
</organism>
<protein>
    <recommendedName>
        <fullName evidence="4">Bcl-2 Bcl-2 homology region 1-3 domain-containing protein</fullName>
    </recommendedName>
</protein>
<keyword evidence="3" id="KW-1133">Transmembrane helix</keyword>
<dbReference type="GO" id="GO:0051400">
    <property type="term" value="F:BH domain binding"/>
    <property type="evidence" value="ECO:0007669"/>
    <property type="project" value="TreeGrafter"/>
</dbReference>
<gene>
    <name evidence="5" type="primary">107369909</name>
</gene>
<dbReference type="PANTHER" id="PTHR11256">
    <property type="entry name" value="BCL-2 RELATED"/>
    <property type="match status" value="1"/>
</dbReference>
<dbReference type="KEGG" id="tut:107369909"/>
<evidence type="ECO:0000256" key="2">
    <source>
        <dbReference type="ARBA" id="ARBA00022703"/>
    </source>
</evidence>
<dbReference type="SUPFAM" id="SSF56854">
    <property type="entry name" value="Bcl-2 inhibitors of programmed cell death"/>
    <property type="match status" value="1"/>
</dbReference>
<reference evidence="5" key="2">
    <citation type="submission" date="2015-06" db="UniProtKB">
        <authorList>
            <consortium name="EnsemblMetazoa"/>
        </authorList>
    </citation>
    <scope>IDENTIFICATION</scope>
</reference>
<dbReference type="GO" id="GO:0042981">
    <property type="term" value="P:regulation of apoptotic process"/>
    <property type="evidence" value="ECO:0007669"/>
    <property type="project" value="InterPro"/>
</dbReference>
<keyword evidence="3" id="KW-0472">Membrane</keyword>
<reference evidence="6" key="1">
    <citation type="submission" date="2011-08" db="EMBL/GenBank/DDBJ databases">
        <authorList>
            <person name="Rombauts S."/>
        </authorList>
    </citation>
    <scope>NUCLEOTIDE SEQUENCE</scope>
    <source>
        <strain evidence="6">London</strain>
    </source>
</reference>
<feature type="domain" description="Bcl-2 Bcl-2 homology region 1-3" evidence="4">
    <location>
        <begin position="89"/>
        <end position="188"/>
    </location>
</feature>
<dbReference type="InterPro" id="IPR036834">
    <property type="entry name" value="Bcl-2-like_sf"/>
</dbReference>
<evidence type="ECO:0000313" key="5">
    <source>
        <dbReference type="EnsemblMetazoa" id="tetur35g00520.1"/>
    </source>
</evidence>
<evidence type="ECO:0000256" key="1">
    <source>
        <dbReference type="ARBA" id="ARBA00009458"/>
    </source>
</evidence>
<proteinExistence type="inferred from homology"/>
<dbReference type="STRING" id="32264.T1L378"/>
<dbReference type="GO" id="GO:0005741">
    <property type="term" value="C:mitochondrial outer membrane"/>
    <property type="evidence" value="ECO:0007669"/>
    <property type="project" value="TreeGrafter"/>
</dbReference>
<dbReference type="PROSITE" id="PS50062">
    <property type="entry name" value="BCL2_FAMILY"/>
    <property type="match status" value="1"/>
</dbReference>
<dbReference type="OMA" id="FNNEGIQ"/>
<accession>T1L378</accession>
<comment type="similarity">
    <text evidence="1">Belongs to the Bcl-2 family.</text>
</comment>
<name>T1L378_TETUR</name>
<dbReference type="Proteomes" id="UP000015104">
    <property type="component" value="Unassembled WGS sequence"/>
</dbReference>
<dbReference type="InterPro" id="IPR046371">
    <property type="entry name" value="Bcl-2_BH1-3"/>
</dbReference>
<dbReference type="PANTHER" id="PTHR11256:SF21">
    <property type="entry name" value="BCL-2 BCL-2 HOMOLOGY REGION 1-3 DOMAIN-CONTAINING PROTEIN"/>
    <property type="match status" value="1"/>
</dbReference>
<evidence type="ECO:0000259" key="4">
    <source>
        <dbReference type="Pfam" id="PF00452"/>
    </source>
</evidence>
<keyword evidence="6" id="KW-1185">Reference proteome</keyword>